<dbReference type="Proteomes" id="UP001152049">
    <property type="component" value="Unassembled WGS sequence"/>
</dbReference>
<protein>
    <submittedName>
        <fullName evidence="1">Uncharacterized protein</fullName>
    </submittedName>
</protein>
<comment type="caution">
    <text evidence="1">The sequence shown here is derived from an EMBL/GenBank/DDBJ whole genome shotgun (WGS) entry which is preliminary data.</text>
</comment>
<name>A0A9W8RRA8_9HYPO</name>
<accession>A0A9W8RRA8</accession>
<dbReference type="EMBL" id="JAOQAZ010000035">
    <property type="protein sequence ID" value="KAJ4248703.1"/>
    <property type="molecule type" value="Genomic_DNA"/>
</dbReference>
<reference evidence="1" key="1">
    <citation type="submission" date="2022-09" db="EMBL/GenBank/DDBJ databases">
        <title>Fusarium specimens isolated from Avocado Roots.</title>
        <authorList>
            <person name="Stajich J."/>
            <person name="Roper C."/>
            <person name="Heimlech-Rivalta G."/>
        </authorList>
    </citation>
    <scope>NUCLEOTIDE SEQUENCE</scope>
    <source>
        <strain evidence="1">CF00136</strain>
    </source>
</reference>
<keyword evidence="2" id="KW-1185">Reference proteome</keyword>
<evidence type="ECO:0000313" key="2">
    <source>
        <dbReference type="Proteomes" id="UP001152049"/>
    </source>
</evidence>
<gene>
    <name evidence="1" type="ORF">NW762_012541</name>
</gene>
<proteinExistence type="predicted"/>
<sequence length="89" mass="9715">MIPTGGSCDAVPEVTGPIPSFSLQWPEVKGPDQIPIPPPLPVIHQVVRPPTPSTLFSEKADLRLDMATITARMLRVEYCYAHLPNSPID</sequence>
<organism evidence="1 2">
    <name type="scientific">Fusarium torreyae</name>
    <dbReference type="NCBI Taxonomy" id="1237075"/>
    <lineage>
        <taxon>Eukaryota</taxon>
        <taxon>Fungi</taxon>
        <taxon>Dikarya</taxon>
        <taxon>Ascomycota</taxon>
        <taxon>Pezizomycotina</taxon>
        <taxon>Sordariomycetes</taxon>
        <taxon>Hypocreomycetidae</taxon>
        <taxon>Hypocreales</taxon>
        <taxon>Nectriaceae</taxon>
        <taxon>Fusarium</taxon>
    </lineage>
</organism>
<evidence type="ECO:0000313" key="1">
    <source>
        <dbReference type="EMBL" id="KAJ4248703.1"/>
    </source>
</evidence>
<dbReference type="AlphaFoldDB" id="A0A9W8RRA8"/>